<evidence type="ECO:0000313" key="1">
    <source>
        <dbReference type="EMBL" id="EJF60825.1"/>
    </source>
</evidence>
<accession>R7SYL3</accession>
<dbReference type="InterPro" id="IPR041078">
    <property type="entry name" value="Plavaka"/>
</dbReference>
<dbReference type="KEGG" id="dsq:DICSQDRAFT_61788"/>
<protein>
    <submittedName>
        <fullName evidence="1">Uncharacterized protein</fullName>
    </submittedName>
</protein>
<dbReference type="Pfam" id="PF18759">
    <property type="entry name" value="Plavaka"/>
    <property type="match status" value="1"/>
</dbReference>
<sequence length="873" mass="99139">MTACCCAFSPSLQERRDIENAARRKTFVVPFPIATAGAPILQSDRTGPSDLCHTAHESYRAVVEDPNNPNPYAPFASERDWKVGMWAKTRGPGSTAFTELLAIEEVAQRLALSYKHTRGLDQIIDKQLPPARPRFERYEIVVAGEAFEVFFRDVLQCVEALYGDPDFIGLLLLVPERHYTDSNKTSRVYFDMNTGQWWWATQKQLEKDKPGATVIPIIISSDKTQLTLIGNKSAYPVYMTLGNLPKDIRCKPSRRGQILLAYLPTSRLQHIKNKAARRRTLANLFHACMGRVLAPLASASVTGMKLASGDGLVRRGHPILATYVGDYPEQLLVTGCKTGECPKCPIDRNDVGESTDTSRPLRDLDKILRAISAIDEGPRAFTRACAEAGIKPICRPFWADLPYTDIYLAITPDVLHQLYQGVLKHLVSWLHAAFGTEEIDARCRRMPLNHNLRHFGKGISTMSRITGKEHQDIGRILLGLVVGLELPDGRSALRLVRATWAVLNFLYYAQYSTHTTETLRLLDETLVVFHDNKGIFVELGIRTHFHLPKLHSLDHYRRSIELFGTTDNYDTQYSERLHIDFTKDAYRATNHKDEFAQMTIWLERKEKMQRHERYVQWCLTQTGSSGPNRIKMTRYPSVRAVKITSIPTDYGAQFFRDALTRFIAQRNCPEFTPQQIERESARVFLPFQAIPTYHKIKFWVPDPHICAAPGTQICDVIHVRPAHKGKYGDMLPGRFDTALVRDTRANAQHGIHGLQVAQVRIVFKIPKKAVPLLFPKLSEEARPYGHLAYVEWFSPFTHPEPDHCMYQVSRDLGGGGERTGSIIAVDDLERSCHLFPDFGPIAPREWTSSTVLDLCPSFYVNPYVDRHMFKLIF</sequence>
<organism evidence="1 2">
    <name type="scientific">Dichomitus squalens (strain LYAD-421)</name>
    <name type="common">Western red white-rot fungus</name>
    <dbReference type="NCBI Taxonomy" id="732165"/>
    <lineage>
        <taxon>Eukaryota</taxon>
        <taxon>Fungi</taxon>
        <taxon>Dikarya</taxon>
        <taxon>Basidiomycota</taxon>
        <taxon>Agaricomycotina</taxon>
        <taxon>Agaricomycetes</taxon>
        <taxon>Polyporales</taxon>
        <taxon>Polyporaceae</taxon>
        <taxon>Dichomitus</taxon>
    </lineage>
</organism>
<proteinExistence type="predicted"/>
<reference evidence="1 2" key="1">
    <citation type="journal article" date="2012" name="Science">
        <title>The Paleozoic origin of enzymatic lignin decomposition reconstructed from 31 fungal genomes.</title>
        <authorList>
            <person name="Floudas D."/>
            <person name="Binder M."/>
            <person name="Riley R."/>
            <person name="Barry K."/>
            <person name="Blanchette R.A."/>
            <person name="Henrissat B."/>
            <person name="Martinez A.T."/>
            <person name="Otillar R."/>
            <person name="Spatafora J.W."/>
            <person name="Yadav J.S."/>
            <person name="Aerts A."/>
            <person name="Benoit I."/>
            <person name="Boyd A."/>
            <person name="Carlson A."/>
            <person name="Copeland A."/>
            <person name="Coutinho P.M."/>
            <person name="de Vries R.P."/>
            <person name="Ferreira P."/>
            <person name="Findley K."/>
            <person name="Foster B."/>
            <person name="Gaskell J."/>
            <person name="Glotzer D."/>
            <person name="Gorecki P."/>
            <person name="Heitman J."/>
            <person name="Hesse C."/>
            <person name="Hori C."/>
            <person name="Igarashi K."/>
            <person name="Jurgens J.A."/>
            <person name="Kallen N."/>
            <person name="Kersten P."/>
            <person name="Kohler A."/>
            <person name="Kuees U."/>
            <person name="Kumar T.K.A."/>
            <person name="Kuo A."/>
            <person name="LaButti K."/>
            <person name="Larrondo L.F."/>
            <person name="Lindquist E."/>
            <person name="Ling A."/>
            <person name="Lombard V."/>
            <person name="Lucas S."/>
            <person name="Lundell T."/>
            <person name="Martin R."/>
            <person name="McLaughlin D.J."/>
            <person name="Morgenstern I."/>
            <person name="Morin E."/>
            <person name="Murat C."/>
            <person name="Nagy L.G."/>
            <person name="Nolan M."/>
            <person name="Ohm R.A."/>
            <person name="Patyshakuliyeva A."/>
            <person name="Rokas A."/>
            <person name="Ruiz-Duenas F.J."/>
            <person name="Sabat G."/>
            <person name="Salamov A."/>
            <person name="Samejima M."/>
            <person name="Schmutz J."/>
            <person name="Slot J.C."/>
            <person name="St John F."/>
            <person name="Stenlid J."/>
            <person name="Sun H."/>
            <person name="Sun S."/>
            <person name="Syed K."/>
            <person name="Tsang A."/>
            <person name="Wiebenga A."/>
            <person name="Young D."/>
            <person name="Pisabarro A."/>
            <person name="Eastwood D.C."/>
            <person name="Martin F."/>
            <person name="Cullen D."/>
            <person name="Grigoriev I.V."/>
            <person name="Hibbett D.S."/>
        </authorList>
    </citation>
    <scope>NUCLEOTIDE SEQUENCE [LARGE SCALE GENOMIC DNA]</scope>
    <source>
        <strain evidence="1 2">LYAD-421 SS1</strain>
    </source>
</reference>
<dbReference type="OrthoDB" id="3232438at2759"/>
<dbReference type="EMBL" id="JH719413">
    <property type="protein sequence ID" value="EJF60825.1"/>
    <property type="molecule type" value="Genomic_DNA"/>
</dbReference>
<dbReference type="Proteomes" id="UP000053319">
    <property type="component" value="Unassembled WGS sequence"/>
</dbReference>
<dbReference type="AlphaFoldDB" id="R7SYL3"/>
<evidence type="ECO:0000313" key="2">
    <source>
        <dbReference type="Proteomes" id="UP000053319"/>
    </source>
</evidence>
<dbReference type="HOGENOM" id="CLU_006344_4_3_1"/>
<dbReference type="GeneID" id="18843070"/>
<dbReference type="RefSeq" id="XP_007366360.1">
    <property type="nucleotide sequence ID" value="XM_007366298.1"/>
</dbReference>
<name>R7SYL3_DICSQ</name>
<dbReference type="OMA" id="HISGKEH"/>
<gene>
    <name evidence="1" type="ORF">DICSQDRAFT_61788</name>
</gene>